<feature type="binding site" evidence="9">
    <location>
        <begin position="526"/>
        <end position="531"/>
    </location>
    <ligand>
        <name>ATP</name>
        <dbReference type="ChEBI" id="CHEBI:30616"/>
    </ligand>
</feature>
<evidence type="ECO:0000256" key="10">
    <source>
        <dbReference type="PROSITE-ProRule" id="PRU01203"/>
    </source>
</evidence>
<keyword evidence="6 9" id="KW-0694">RNA-binding</keyword>
<feature type="binding site" evidence="9">
    <location>
        <position position="569"/>
    </location>
    <ligand>
        <name>ATP</name>
        <dbReference type="ChEBI" id="CHEBI:30616"/>
    </ligand>
</feature>
<evidence type="ECO:0000313" key="14">
    <source>
        <dbReference type="Proteomes" id="UP000315349"/>
    </source>
</evidence>
<keyword evidence="5 9" id="KW-0067">ATP-binding</keyword>
<dbReference type="InterPro" id="IPR041703">
    <property type="entry name" value="Rho_factor_ATP-bd"/>
</dbReference>
<keyword evidence="3 9" id="KW-0378">Hydrolase</keyword>
<dbReference type="InterPro" id="IPR012340">
    <property type="entry name" value="NA-bd_OB-fold"/>
</dbReference>
<dbReference type="InterPro" id="IPR027417">
    <property type="entry name" value="P-loop_NTPase"/>
</dbReference>
<feature type="compositionally biased region" description="Low complexity" evidence="11">
    <location>
        <begin position="345"/>
        <end position="382"/>
    </location>
</feature>
<dbReference type="CDD" id="cd01128">
    <property type="entry name" value="rho_factor_C"/>
    <property type="match status" value="1"/>
</dbReference>
<keyword evidence="4 9" id="KW-0347">Helicase</keyword>
<protein>
    <recommendedName>
        <fullName evidence="9">Transcription termination factor Rho</fullName>
        <ecNumber evidence="9">3.6.4.-</ecNumber>
    </recommendedName>
    <alternativeName>
        <fullName evidence="9">ATP-dependent helicase Rho</fullName>
    </alternativeName>
</protein>
<dbReference type="Proteomes" id="UP000315349">
    <property type="component" value="Chromosome"/>
</dbReference>
<evidence type="ECO:0000256" key="1">
    <source>
        <dbReference type="ARBA" id="ARBA00022472"/>
    </source>
</evidence>
<dbReference type="InterPro" id="IPR011113">
    <property type="entry name" value="Rho_RNA-bd"/>
</dbReference>
<evidence type="ECO:0000256" key="4">
    <source>
        <dbReference type="ARBA" id="ARBA00022806"/>
    </source>
</evidence>
<keyword evidence="7 9" id="KW-0805">Transcription regulation</keyword>
<feature type="compositionally biased region" description="Basic and acidic residues" evidence="11">
    <location>
        <begin position="270"/>
        <end position="284"/>
    </location>
</feature>
<dbReference type="PANTHER" id="PTHR46425:SF1">
    <property type="entry name" value="TRANSCRIPTION TERMINATION FACTOR RHO"/>
    <property type="match status" value="1"/>
</dbReference>
<dbReference type="RefSeq" id="WP_246128231.1">
    <property type="nucleotide sequence ID" value="NZ_CP036299.1"/>
</dbReference>
<comment type="subunit">
    <text evidence="9">Homohexamer. The homohexamer assembles into an open ring structure.</text>
</comment>
<evidence type="ECO:0000256" key="8">
    <source>
        <dbReference type="ARBA" id="ARBA00023163"/>
    </source>
</evidence>
<evidence type="ECO:0000256" key="9">
    <source>
        <dbReference type="HAMAP-Rule" id="MF_01884"/>
    </source>
</evidence>
<evidence type="ECO:0000313" key="13">
    <source>
        <dbReference type="EMBL" id="QDV30924.1"/>
    </source>
</evidence>
<reference evidence="13 14" key="1">
    <citation type="submission" date="2019-02" db="EMBL/GenBank/DDBJ databases">
        <title>Deep-cultivation of Planctomycetes and their phenomic and genomic characterization uncovers novel biology.</title>
        <authorList>
            <person name="Wiegand S."/>
            <person name="Jogler M."/>
            <person name="Boedeker C."/>
            <person name="Pinto D."/>
            <person name="Vollmers J."/>
            <person name="Rivas-Marin E."/>
            <person name="Kohn T."/>
            <person name="Peeters S.H."/>
            <person name="Heuer A."/>
            <person name="Rast P."/>
            <person name="Oberbeckmann S."/>
            <person name="Bunk B."/>
            <person name="Jeske O."/>
            <person name="Meyerdierks A."/>
            <person name="Storesund J.E."/>
            <person name="Kallscheuer N."/>
            <person name="Luecker S."/>
            <person name="Lage O.M."/>
            <person name="Pohl T."/>
            <person name="Merkel B.J."/>
            <person name="Hornburger P."/>
            <person name="Mueller R.-W."/>
            <person name="Bruemmer F."/>
            <person name="Labrenz M."/>
            <person name="Spormann A.M."/>
            <person name="Op den Camp H."/>
            <person name="Overmann J."/>
            <person name="Amann R."/>
            <person name="Jetten M.S.M."/>
            <person name="Mascher T."/>
            <person name="Medema M.H."/>
            <person name="Devos D.P."/>
            <person name="Kaster A.-K."/>
            <person name="Ovreas L."/>
            <person name="Rohde M."/>
            <person name="Galperin M.Y."/>
            <person name="Jogler C."/>
        </authorList>
    </citation>
    <scope>NUCLEOTIDE SEQUENCE [LARGE SCALE GENOMIC DNA]</scope>
    <source>
        <strain evidence="13 14">Spb1</strain>
    </source>
</reference>
<dbReference type="Pfam" id="PF07497">
    <property type="entry name" value="Rho_RNA_bind"/>
    <property type="match status" value="1"/>
</dbReference>
<keyword evidence="14" id="KW-1185">Reference proteome</keyword>
<dbReference type="Pfam" id="PF00006">
    <property type="entry name" value="ATP-synt_ab"/>
    <property type="match status" value="1"/>
</dbReference>
<dbReference type="KEGG" id="peh:Spb1_28600"/>
<dbReference type="EC" id="3.6.4.-" evidence="9"/>
<dbReference type="PANTHER" id="PTHR46425">
    <property type="entry name" value="TRANSCRIPTION TERMINATION FACTOR RHO"/>
    <property type="match status" value="1"/>
</dbReference>
<gene>
    <name evidence="9" type="primary">rho</name>
    <name evidence="13" type="ORF">Spb1_28600</name>
</gene>
<evidence type="ECO:0000256" key="5">
    <source>
        <dbReference type="ARBA" id="ARBA00022840"/>
    </source>
</evidence>
<keyword evidence="8 9" id="KW-0804">Transcription</keyword>
<dbReference type="GO" id="GO:0004386">
    <property type="term" value="F:helicase activity"/>
    <property type="evidence" value="ECO:0007669"/>
    <property type="project" value="UniProtKB-UniRule"/>
</dbReference>
<dbReference type="GO" id="GO:0003723">
    <property type="term" value="F:RNA binding"/>
    <property type="evidence" value="ECO:0007669"/>
    <property type="project" value="UniProtKB-UniRule"/>
</dbReference>
<dbReference type="SMART" id="SM00357">
    <property type="entry name" value="CSP"/>
    <property type="match status" value="1"/>
</dbReference>
<feature type="compositionally biased region" description="Polar residues" evidence="11">
    <location>
        <begin position="389"/>
        <end position="401"/>
    </location>
</feature>
<organism evidence="13 14">
    <name type="scientific">Planctopirus ephydatiae</name>
    <dbReference type="NCBI Taxonomy" id="2528019"/>
    <lineage>
        <taxon>Bacteria</taxon>
        <taxon>Pseudomonadati</taxon>
        <taxon>Planctomycetota</taxon>
        <taxon>Planctomycetia</taxon>
        <taxon>Planctomycetales</taxon>
        <taxon>Planctomycetaceae</taxon>
        <taxon>Planctopirus</taxon>
    </lineage>
</organism>
<keyword evidence="1 9" id="KW-0806">Transcription termination</keyword>
<evidence type="ECO:0000259" key="12">
    <source>
        <dbReference type="PROSITE" id="PS51856"/>
    </source>
</evidence>
<feature type="compositionally biased region" description="Low complexity" evidence="11">
    <location>
        <begin position="58"/>
        <end position="77"/>
    </location>
</feature>
<keyword evidence="2 9" id="KW-0547">Nucleotide-binding</keyword>
<dbReference type="InterPro" id="IPR003593">
    <property type="entry name" value="AAA+_ATPase"/>
</dbReference>
<dbReference type="GO" id="GO:0005829">
    <property type="term" value="C:cytosol"/>
    <property type="evidence" value="ECO:0007669"/>
    <property type="project" value="UniProtKB-ARBA"/>
</dbReference>
<dbReference type="PROSITE" id="PS51856">
    <property type="entry name" value="RHO_RNA_BD"/>
    <property type="match status" value="1"/>
</dbReference>
<evidence type="ECO:0000256" key="6">
    <source>
        <dbReference type="ARBA" id="ARBA00022884"/>
    </source>
</evidence>
<proteinExistence type="inferred from homology"/>
<evidence type="ECO:0000256" key="11">
    <source>
        <dbReference type="SAM" id="MobiDB-lite"/>
    </source>
</evidence>
<dbReference type="GO" id="GO:0016787">
    <property type="term" value="F:hydrolase activity"/>
    <property type="evidence" value="ECO:0007669"/>
    <property type="project" value="UniProtKB-KW"/>
</dbReference>
<comment type="function">
    <text evidence="9">Facilitates transcription termination by a mechanism that involves Rho binding to the nascent RNA, activation of Rho's RNA-dependent ATPase activity, and release of the mRNA from the DNA template.</text>
</comment>
<dbReference type="InterPro" id="IPR000194">
    <property type="entry name" value="ATPase_F1/V1/A1_a/bsu_nucl-bd"/>
</dbReference>
<feature type="region of interest" description="Disordered" evidence="11">
    <location>
        <begin position="1"/>
        <end position="415"/>
    </location>
</feature>
<sequence>MTEKRPGARRPTRRRSDDVENSAETPKPVIEEVFEEVAGLHREFDGEEPPKPKRTRTPRATSTGSRSASESSTSESAPRAERPSRRKPAPVDIEPAPVAGSAMFYDPVDESDFTPSPRSRKSPDDSGADGFPVNEEQPAATRRRRAPSRSPRETSAAPKAQDTPRAQEDSDFGSGLDDVDSPSKSAGPSRSSASNEGEFSPRDEASSRTQRPRRSAARTGGERSSRYQSRGDGPADEPTSFVRRDRSEASDFEPAPRSGESSSEAYNRAGGEDEGPRSGPHDESNSGESFNESGYSGENPNDGTPARRHGGFNEGDEGGDPNDGGRRRRRRRRRGRGGPDGGQQGPQAPRGQFVPQGNNNPRGRNNNNRSQGGHQRNQGGNRPYDQSRRGSQNPQDRNYNSAPRGPEVIEPTSGVLELHPKGYGFLRDPKAGYVSQETDPFVSATIIQKFGLREGVLIQGDMVQGSRGQGPRLRTTEYIDGRTPEDYAQIKGFDDLTPINPFEQIRLETGPTPITMRIMDLLTPIGKGQRALIVAPPRSGKTMLLQEIADAVSKNHPEIYLIVLLIDERPEEVTEMRRRVRGDVIASSMDREVENHVRVSQLIFERAKRLTEAGRDVFILLDSITRTARAFNKWTGNTGRTMSGGLDIKAMDIPKKMFGQARRFEEGGSLTVVGTALVETGSKMDDVIFQEFKGTGNMEMVLSRDLADRRIWPAIDVSKSGTRREEKILSPEVMEGVTLLRRSLISLSPVEAMEQMVRILTKYKTNEEFLAKVRSIL</sequence>
<dbReference type="HAMAP" id="MF_01884">
    <property type="entry name" value="Rho"/>
    <property type="match status" value="1"/>
</dbReference>
<comment type="similarity">
    <text evidence="9 10">Belongs to the Rho family.</text>
</comment>
<feature type="compositionally biased region" description="Basic residues" evidence="11">
    <location>
        <begin position="326"/>
        <end position="336"/>
    </location>
</feature>
<dbReference type="SUPFAM" id="SSF52540">
    <property type="entry name" value="P-loop containing nucleoside triphosphate hydrolases"/>
    <property type="match status" value="1"/>
</dbReference>
<feature type="compositionally biased region" description="Basic and acidic residues" evidence="11">
    <location>
        <begin position="38"/>
        <end position="51"/>
    </location>
</feature>
<dbReference type="NCBIfam" id="NF006886">
    <property type="entry name" value="PRK09376.1"/>
    <property type="match status" value="1"/>
</dbReference>
<accession>A0A518GQS0</accession>
<evidence type="ECO:0000256" key="7">
    <source>
        <dbReference type="ARBA" id="ARBA00023015"/>
    </source>
</evidence>
<feature type="binding site" evidence="9">
    <location>
        <begin position="538"/>
        <end position="543"/>
    </location>
    <ligand>
        <name>ATP</name>
        <dbReference type="ChEBI" id="CHEBI:30616"/>
    </ligand>
</feature>
<comment type="caution">
    <text evidence="9">Lacks conserved residue(s) required for the propagation of feature annotation.</text>
</comment>
<evidence type="ECO:0000256" key="2">
    <source>
        <dbReference type="ARBA" id="ARBA00022741"/>
    </source>
</evidence>
<dbReference type="SMART" id="SM00382">
    <property type="entry name" value="AAA"/>
    <property type="match status" value="1"/>
</dbReference>
<dbReference type="Gene3D" id="2.40.50.140">
    <property type="entry name" value="Nucleic acid-binding proteins"/>
    <property type="match status" value="1"/>
</dbReference>
<feature type="domain" description="Rho RNA-BD" evidence="12">
    <location>
        <begin position="409"/>
        <end position="483"/>
    </location>
</feature>
<dbReference type="InterPro" id="IPR004665">
    <property type="entry name" value="Term_rho"/>
</dbReference>
<dbReference type="SUPFAM" id="SSF50249">
    <property type="entry name" value="Nucleic acid-binding proteins"/>
    <property type="match status" value="1"/>
</dbReference>
<dbReference type="AlphaFoldDB" id="A0A518GQS0"/>
<dbReference type="EMBL" id="CP036299">
    <property type="protein sequence ID" value="QDV30924.1"/>
    <property type="molecule type" value="Genomic_DNA"/>
</dbReference>
<dbReference type="GO" id="GO:0006353">
    <property type="term" value="P:DNA-templated transcription termination"/>
    <property type="evidence" value="ECO:0007669"/>
    <property type="project" value="UniProtKB-UniRule"/>
</dbReference>
<feature type="compositionally biased region" description="Low complexity" evidence="11">
    <location>
        <begin position="286"/>
        <end position="299"/>
    </location>
</feature>
<evidence type="ECO:0000256" key="3">
    <source>
        <dbReference type="ARBA" id="ARBA00022801"/>
    </source>
</evidence>
<dbReference type="GO" id="GO:0008186">
    <property type="term" value="F:ATP-dependent activity, acting on RNA"/>
    <property type="evidence" value="ECO:0007669"/>
    <property type="project" value="InterPro"/>
</dbReference>
<dbReference type="Gene3D" id="3.40.50.300">
    <property type="entry name" value="P-loop containing nucleotide triphosphate hydrolases"/>
    <property type="match status" value="1"/>
</dbReference>
<name>A0A518GQS0_9PLAN</name>
<dbReference type="InterPro" id="IPR011129">
    <property type="entry name" value="CSD"/>
</dbReference>
<feature type="compositionally biased region" description="Low complexity" evidence="11">
    <location>
        <begin position="182"/>
        <end position="194"/>
    </location>
</feature>
<dbReference type="GO" id="GO:0005524">
    <property type="term" value="F:ATP binding"/>
    <property type="evidence" value="ECO:0007669"/>
    <property type="project" value="UniProtKB-UniRule"/>
</dbReference>